<reference evidence="1" key="1">
    <citation type="submission" date="2013-08" db="EMBL/GenBank/DDBJ databases">
        <title>Oryza genome evolution.</title>
        <authorList>
            <person name="Wing R.A."/>
            <person name="Panaud O."/>
            <person name="Oliveira A.C."/>
        </authorList>
    </citation>
    <scope>NUCLEOTIDE SEQUENCE</scope>
</reference>
<dbReference type="Gramene" id="OGLUM01G15750.1">
    <property type="protein sequence ID" value="OGLUM01G15750.1"/>
    <property type="gene ID" value="OGLUM01G15750"/>
</dbReference>
<dbReference type="HOGENOM" id="CLU_2779935_0_0_1"/>
<evidence type="ECO:0000313" key="1">
    <source>
        <dbReference type="EnsemblPlants" id="OGLUM01G15750.1"/>
    </source>
</evidence>
<dbReference type="STRING" id="40148.A0A0D9Y7T8"/>
<protein>
    <submittedName>
        <fullName evidence="1">Uncharacterized protein</fullName>
    </submittedName>
</protein>
<name>A0A0D9Y7T8_9ORYZ</name>
<proteinExistence type="predicted"/>
<dbReference type="EnsemblPlants" id="OGLUM01G15750.1">
    <property type="protein sequence ID" value="OGLUM01G15750.1"/>
    <property type="gene ID" value="OGLUM01G15750"/>
</dbReference>
<reference evidence="1" key="3">
    <citation type="submission" date="2018-05" db="EMBL/GenBank/DDBJ databases">
        <title>OgluRS3 (Oryza glumaepatula Reference Sequence Version 3).</title>
        <authorList>
            <person name="Zhang J."/>
            <person name="Kudrna D."/>
            <person name="Lee S."/>
            <person name="Talag J."/>
            <person name="Welchert J."/>
            <person name="Wing R.A."/>
        </authorList>
    </citation>
    <scope>NUCLEOTIDE SEQUENCE [LARGE SCALE GENOMIC DNA]</scope>
</reference>
<keyword evidence="2" id="KW-1185">Reference proteome</keyword>
<dbReference type="AlphaFoldDB" id="A0A0D9Y7T8"/>
<accession>A0A0D9Y7T8</accession>
<dbReference type="Proteomes" id="UP000026961">
    <property type="component" value="Chromosome 1"/>
</dbReference>
<reference evidence="1" key="2">
    <citation type="submission" date="2015-04" db="UniProtKB">
        <authorList>
            <consortium name="EnsemblPlants"/>
        </authorList>
    </citation>
    <scope>IDENTIFICATION</scope>
</reference>
<evidence type="ECO:0000313" key="2">
    <source>
        <dbReference type="Proteomes" id="UP000026961"/>
    </source>
</evidence>
<organism evidence="1">
    <name type="scientific">Oryza glumipatula</name>
    <dbReference type="NCBI Taxonomy" id="40148"/>
    <lineage>
        <taxon>Eukaryota</taxon>
        <taxon>Viridiplantae</taxon>
        <taxon>Streptophyta</taxon>
        <taxon>Embryophyta</taxon>
        <taxon>Tracheophyta</taxon>
        <taxon>Spermatophyta</taxon>
        <taxon>Magnoliopsida</taxon>
        <taxon>Liliopsida</taxon>
        <taxon>Poales</taxon>
        <taxon>Poaceae</taxon>
        <taxon>BOP clade</taxon>
        <taxon>Oryzoideae</taxon>
        <taxon>Oryzeae</taxon>
        <taxon>Oryzinae</taxon>
        <taxon>Oryza</taxon>
    </lineage>
</organism>
<sequence>MIKTCHVYIVAGEKNEHVEENPQGYRIKRDVLADKYGDLVTLDRVADGDSNGRLPRVLIDELWFARLDN</sequence>